<reference evidence="4 5" key="2">
    <citation type="journal article" date="2010" name="Stand. Genomic Sci.">
        <title>Complete genome sequence of Desulfohalobium retbaense type strain (HR(100)).</title>
        <authorList>
            <person name="Spring S."/>
            <person name="Nolan M."/>
            <person name="Lapidus A."/>
            <person name="Glavina Del Rio T."/>
            <person name="Copeland A."/>
            <person name="Tice H."/>
            <person name="Cheng J.F."/>
            <person name="Lucas S."/>
            <person name="Land M."/>
            <person name="Chen F."/>
            <person name="Bruce D."/>
            <person name="Goodwin L."/>
            <person name="Pitluck S."/>
            <person name="Ivanova N."/>
            <person name="Mavromatis K."/>
            <person name="Mikhailova N."/>
            <person name="Pati A."/>
            <person name="Chen A."/>
            <person name="Palaniappan K."/>
            <person name="Hauser L."/>
            <person name="Chang Y.J."/>
            <person name="Jeffries C.D."/>
            <person name="Munk C."/>
            <person name="Kiss H."/>
            <person name="Chain P."/>
            <person name="Han C."/>
            <person name="Brettin T."/>
            <person name="Detter J.C."/>
            <person name="Schuler E."/>
            <person name="Goker M."/>
            <person name="Rohde M."/>
            <person name="Bristow J."/>
            <person name="Eisen J.A."/>
            <person name="Markowitz V."/>
            <person name="Hugenholtz P."/>
            <person name="Kyrpides N.C."/>
            <person name="Klenk H.P."/>
        </authorList>
    </citation>
    <scope>NUCLEOTIDE SEQUENCE [LARGE SCALE GENOMIC DNA]</scope>
    <source>
        <strain evidence="4 5">DSM 5692</strain>
    </source>
</reference>
<dbReference type="InterPro" id="IPR050469">
    <property type="entry name" value="Diguanylate_Cyclase"/>
</dbReference>
<dbReference type="FunFam" id="3.30.70.270:FF:000001">
    <property type="entry name" value="Diguanylate cyclase domain protein"/>
    <property type="match status" value="1"/>
</dbReference>
<dbReference type="CDD" id="cd01949">
    <property type="entry name" value="GGDEF"/>
    <property type="match status" value="1"/>
</dbReference>
<dbReference type="eggNOG" id="COG3706">
    <property type="taxonomic scope" value="Bacteria"/>
</dbReference>
<evidence type="ECO:0000256" key="2">
    <source>
        <dbReference type="ARBA" id="ARBA00034247"/>
    </source>
</evidence>
<name>C8X2T0_DESRD</name>
<dbReference type="InterPro" id="IPR000014">
    <property type="entry name" value="PAS"/>
</dbReference>
<dbReference type="RefSeq" id="WP_015751874.1">
    <property type="nucleotide sequence ID" value="NC_013223.1"/>
</dbReference>
<accession>C8X2T0</accession>
<dbReference type="NCBIfam" id="TIGR00254">
    <property type="entry name" value="GGDEF"/>
    <property type="match status" value="1"/>
</dbReference>
<dbReference type="Gene3D" id="3.30.70.270">
    <property type="match status" value="1"/>
</dbReference>
<dbReference type="OrthoDB" id="9790367at2"/>
<feature type="domain" description="GGDEF" evidence="3">
    <location>
        <begin position="181"/>
        <end position="315"/>
    </location>
</feature>
<keyword evidence="5" id="KW-1185">Reference proteome</keyword>
<dbReference type="EC" id="2.7.7.65" evidence="1"/>
<dbReference type="GO" id="GO:0052621">
    <property type="term" value="F:diguanylate cyclase activity"/>
    <property type="evidence" value="ECO:0007669"/>
    <property type="project" value="UniProtKB-EC"/>
</dbReference>
<dbReference type="SUPFAM" id="SSF55785">
    <property type="entry name" value="PYP-like sensor domain (PAS domain)"/>
    <property type="match status" value="1"/>
</dbReference>
<dbReference type="PANTHER" id="PTHR45138:SF9">
    <property type="entry name" value="DIGUANYLATE CYCLASE DGCM-RELATED"/>
    <property type="match status" value="1"/>
</dbReference>
<dbReference type="SUPFAM" id="SSF55073">
    <property type="entry name" value="Nucleotide cyclase"/>
    <property type="match status" value="1"/>
</dbReference>
<dbReference type="InterPro" id="IPR029787">
    <property type="entry name" value="Nucleotide_cyclase"/>
</dbReference>
<dbReference type="KEGG" id="drt:Dret_1440"/>
<evidence type="ECO:0000256" key="1">
    <source>
        <dbReference type="ARBA" id="ARBA00012528"/>
    </source>
</evidence>
<dbReference type="Gene3D" id="3.30.450.20">
    <property type="entry name" value="PAS domain"/>
    <property type="match status" value="1"/>
</dbReference>
<dbReference type="AlphaFoldDB" id="C8X2T0"/>
<dbReference type="HOGENOM" id="CLU_000445_11_4_7"/>
<dbReference type="InterPro" id="IPR013656">
    <property type="entry name" value="PAS_4"/>
</dbReference>
<dbReference type="GO" id="GO:0043709">
    <property type="term" value="P:cell adhesion involved in single-species biofilm formation"/>
    <property type="evidence" value="ECO:0007669"/>
    <property type="project" value="TreeGrafter"/>
</dbReference>
<dbReference type="CDD" id="cd00130">
    <property type="entry name" value="PAS"/>
    <property type="match status" value="1"/>
</dbReference>
<dbReference type="GO" id="GO:1902201">
    <property type="term" value="P:negative regulation of bacterial-type flagellum-dependent cell motility"/>
    <property type="evidence" value="ECO:0007669"/>
    <property type="project" value="TreeGrafter"/>
</dbReference>
<reference evidence="5" key="1">
    <citation type="submission" date="2009-09" db="EMBL/GenBank/DDBJ databases">
        <title>The complete chromosome of Desulfohalobium retbaense DSM 5692.</title>
        <authorList>
            <consortium name="US DOE Joint Genome Institute (JGI-PGF)"/>
            <person name="Lucas S."/>
            <person name="Copeland A."/>
            <person name="Lapidus A."/>
            <person name="Glavina del Rio T."/>
            <person name="Dalin E."/>
            <person name="Tice H."/>
            <person name="Bruce D."/>
            <person name="Goodwin L."/>
            <person name="Pitluck S."/>
            <person name="Kyrpides N."/>
            <person name="Mavromatis K."/>
            <person name="Ivanova N."/>
            <person name="Mikhailova N."/>
            <person name="Munk A.C."/>
            <person name="Brettin T."/>
            <person name="Detter J.C."/>
            <person name="Han C."/>
            <person name="Tapia R."/>
            <person name="Larimer F."/>
            <person name="Land M."/>
            <person name="Hauser L."/>
            <person name="Markowitz V."/>
            <person name="Cheng J.-F."/>
            <person name="Hugenholtz P."/>
            <person name="Woyke T."/>
            <person name="Wu D."/>
            <person name="Spring S."/>
            <person name="Klenk H.-P."/>
            <person name="Eisen J.A."/>
        </authorList>
    </citation>
    <scope>NUCLEOTIDE SEQUENCE [LARGE SCALE GENOMIC DNA]</scope>
    <source>
        <strain evidence="5">DSM 5692</strain>
    </source>
</reference>
<dbReference type="InterPro" id="IPR000160">
    <property type="entry name" value="GGDEF_dom"/>
</dbReference>
<evidence type="ECO:0000313" key="4">
    <source>
        <dbReference type="EMBL" id="ACV68727.1"/>
    </source>
</evidence>
<evidence type="ECO:0000313" key="5">
    <source>
        <dbReference type="Proteomes" id="UP000001052"/>
    </source>
</evidence>
<dbReference type="Proteomes" id="UP000001052">
    <property type="component" value="Chromosome"/>
</dbReference>
<dbReference type="Pfam" id="PF08448">
    <property type="entry name" value="PAS_4"/>
    <property type="match status" value="1"/>
</dbReference>
<dbReference type="SMART" id="SM00267">
    <property type="entry name" value="GGDEF"/>
    <property type="match status" value="1"/>
</dbReference>
<dbReference type="InterPro" id="IPR043128">
    <property type="entry name" value="Rev_trsase/Diguanyl_cyclase"/>
</dbReference>
<dbReference type="EMBL" id="CP001734">
    <property type="protein sequence ID" value="ACV68727.1"/>
    <property type="molecule type" value="Genomic_DNA"/>
</dbReference>
<evidence type="ECO:0000259" key="3">
    <source>
        <dbReference type="PROSITE" id="PS50887"/>
    </source>
</evidence>
<dbReference type="Pfam" id="PF00990">
    <property type="entry name" value="GGDEF"/>
    <property type="match status" value="1"/>
</dbReference>
<gene>
    <name evidence="4" type="ordered locus">Dret_1440</name>
</gene>
<proteinExistence type="predicted"/>
<organism evidence="4 5">
    <name type="scientific">Desulfohalobium retbaense (strain ATCC 49708 / DSM 5692 / JCM 16813 / HR100)</name>
    <dbReference type="NCBI Taxonomy" id="485915"/>
    <lineage>
        <taxon>Bacteria</taxon>
        <taxon>Pseudomonadati</taxon>
        <taxon>Thermodesulfobacteriota</taxon>
        <taxon>Desulfovibrionia</taxon>
        <taxon>Desulfovibrionales</taxon>
        <taxon>Desulfohalobiaceae</taxon>
        <taxon>Desulfohalobium</taxon>
    </lineage>
</organism>
<dbReference type="STRING" id="485915.Dret_1440"/>
<dbReference type="GO" id="GO:0005886">
    <property type="term" value="C:plasma membrane"/>
    <property type="evidence" value="ECO:0007669"/>
    <property type="project" value="TreeGrafter"/>
</dbReference>
<dbReference type="PROSITE" id="PS50887">
    <property type="entry name" value="GGDEF"/>
    <property type="match status" value="1"/>
</dbReference>
<comment type="catalytic activity">
    <reaction evidence="2">
        <text>2 GTP = 3',3'-c-di-GMP + 2 diphosphate</text>
        <dbReference type="Rhea" id="RHEA:24898"/>
        <dbReference type="ChEBI" id="CHEBI:33019"/>
        <dbReference type="ChEBI" id="CHEBI:37565"/>
        <dbReference type="ChEBI" id="CHEBI:58805"/>
        <dbReference type="EC" id="2.7.7.65"/>
    </reaction>
</comment>
<protein>
    <recommendedName>
        <fullName evidence="1">diguanylate cyclase</fullName>
        <ecNumber evidence="1">2.7.7.65</ecNumber>
    </recommendedName>
</protein>
<sequence length="315" mass="35888">MPANTSFDQTQIFDILNQGIVVLDRELCIVFWNAWMEEHSRLTRAEVFGRPIRDFFPELDSKAFFWKVNSVFKLGHFSFFAQNVHSYIFPFKSEKYLDTNHDYMQQSVSLAPLRDDQGRVSHVCVQVADETDTVLARERMEEARCQLEEMTRLDPLTGLANRRHLMESLSRELSRCGRSGSQVTVAILDLDHFKVVNDTYGHLCGDQVLIHTAKRLESMLRQYDLVGRYGGEEFCVILPETSLKSGFEIVERLRKAVAATPVPYEDLEIPLTVSAGCACTEDMECLSTDALLLSADQYLYKAKDAGRDCVQCSLS</sequence>
<dbReference type="InterPro" id="IPR035965">
    <property type="entry name" value="PAS-like_dom_sf"/>
</dbReference>
<dbReference type="SMART" id="SM00091">
    <property type="entry name" value="PAS"/>
    <property type="match status" value="1"/>
</dbReference>
<dbReference type="PANTHER" id="PTHR45138">
    <property type="entry name" value="REGULATORY COMPONENTS OF SENSORY TRANSDUCTION SYSTEM"/>
    <property type="match status" value="1"/>
</dbReference>